<name>A0A226DWS1_FOLCA</name>
<organism evidence="2 3">
    <name type="scientific">Folsomia candida</name>
    <name type="common">Springtail</name>
    <dbReference type="NCBI Taxonomy" id="158441"/>
    <lineage>
        <taxon>Eukaryota</taxon>
        <taxon>Metazoa</taxon>
        <taxon>Ecdysozoa</taxon>
        <taxon>Arthropoda</taxon>
        <taxon>Hexapoda</taxon>
        <taxon>Collembola</taxon>
        <taxon>Entomobryomorpha</taxon>
        <taxon>Isotomoidea</taxon>
        <taxon>Isotomidae</taxon>
        <taxon>Proisotominae</taxon>
        <taxon>Folsomia</taxon>
    </lineage>
</organism>
<gene>
    <name evidence="2" type="ORF">Fcan01_15996</name>
</gene>
<evidence type="ECO:0000313" key="3">
    <source>
        <dbReference type="Proteomes" id="UP000198287"/>
    </source>
</evidence>
<comment type="caution">
    <text evidence="2">The sequence shown here is derived from an EMBL/GenBank/DDBJ whole genome shotgun (WGS) entry which is preliminary data.</text>
</comment>
<dbReference type="EMBL" id="LNIX01000010">
    <property type="protein sequence ID" value="OXA49141.1"/>
    <property type="molecule type" value="Genomic_DNA"/>
</dbReference>
<accession>A0A226DWS1</accession>
<dbReference type="InterPro" id="IPR035940">
    <property type="entry name" value="CAP_sf"/>
</dbReference>
<dbReference type="Gene3D" id="3.40.33.10">
    <property type="entry name" value="CAP"/>
    <property type="match status" value="1"/>
</dbReference>
<proteinExistence type="predicted"/>
<dbReference type="Proteomes" id="UP000198287">
    <property type="component" value="Unassembled WGS sequence"/>
</dbReference>
<dbReference type="AlphaFoldDB" id="A0A226DWS1"/>
<dbReference type="OrthoDB" id="337038at2759"/>
<feature type="domain" description="SCP" evidence="1">
    <location>
        <begin position="66"/>
        <end position="167"/>
    </location>
</feature>
<sequence>MYLQSIPPVEIWLQKKTPIFVFHPAALARKRTVSPGPIASFPGKLPRLAQEYHDLVVTLNCVPGHELSQGCQEYAESLRASVKPGEWFSHSAGAGADYGETMTGPNNWAWIRSVNFGQWLVDEMYGEIKNYDWAKPDFQVGPNGQVVGHFATLVWKSSTNLGVGVADPTGHETNGAVHWKKLEKFKLKCSGIPAEDTSLPVFVEGKKPKNIQKRLMPTFCTEGETEVVYINYCDPISKDPKGIHWKFICP</sequence>
<dbReference type="SUPFAM" id="SSF55797">
    <property type="entry name" value="PR-1-like"/>
    <property type="match status" value="1"/>
</dbReference>
<dbReference type="InterPro" id="IPR014044">
    <property type="entry name" value="CAP_dom"/>
</dbReference>
<evidence type="ECO:0000259" key="1">
    <source>
        <dbReference type="Pfam" id="PF00188"/>
    </source>
</evidence>
<evidence type="ECO:0000313" key="2">
    <source>
        <dbReference type="EMBL" id="OXA49141.1"/>
    </source>
</evidence>
<protein>
    <submittedName>
        <fullName evidence="2">Golgi-associated plant pathogenesis-related protein 1</fullName>
    </submittedName>
</protein>
<reference evidence="2 3" key="1">
    <citation type="submission" date="2015-12" db="EMBL/GenBank/DDBJ databases">
        <title>The genome of Folsomia candida.</title>
        <authorList>
            <person name="Faddeeva A."/>
            <person name="Derks M.F."/>
            <person name="Anvar Y."/>
            <person name="Smit S."/>
            <person name="Van Straalen N."/>
            <person name="Roelofs D."/>
        </authorList>
    </citation>
    <scope>NUCLEOTIDE SEQUENCE [LARGE SCALE GENOMIC DNA]</scope>
    <source>
        <strain evidence="2 3">VU population</strain>
        <tissue evidence="2">Whole body</tissue>
    </source>
</reference>
<keyword evidence="3" id="KW-1185">Reference proteome</keyword>
<dbReference type="Pfam" id="PF00188">
    <property type="entry name" value="CAP"/>
    <property type="match status" value="1"/>
</dbReference>